<organism evidence="3 4">
    <name type="scientific">Cupriavidus agavae</name>
    <dbReference type="NCBI Taxonomy" id="1001822"/>
    <lineage>
        <taxon>Bacteria</taxon>
        <taxon>Pseudomonadati</taxon>
        <taxon>Pseudomonadota</taxon>
        <taxon>Betaproteobacteria</taxon>
        <taxon>Burkholderiales</taxon>
        <taxon>Burkholderiaceae</taxon>
        <taxon>Cupriavidus</taxon>
    </lineage>
</organism>
<evidence type="ECO:0000259" key="2">
    <source>
        <dbReference type="Pfam" id="PF01551"/>
    </source>
</evidence>
<keyword evidence="1" id="KW-1133">Transmembrane helix</keyword>
<dbReference type="Proteomes" id="UP000291078">
    <property type="component" value="Unassembled WGS sequence"/>
</dbReference>
<accession>A0A4Q7RVQ4</accession>
<keyword evidence="1" id="KW-0812">Transmembrane</keyword>
<dbReference type="CDD" id="cd12797">
    <property type="entry name" value="M23_peptidase"/>
    <property type="match status" value="1"/>
</dbReference>
<comment type="caution">
    <text evidence="3">The sequence shown here is derived from an EMBL/GenBank/DDBJ whole genome shotgun (WGS) entry which is preliminary data.</text>
</comment>
<feature type="domain" description="M23ase beta-sheet core" evidence="2">
    <location>
        <begin position="81"/>
        <end position="178"/>
    </location>
</feature>
<name>A0A4Q7RVQ4_9BURK</name>
<dbReference type="InterPro" id="IPR050570">
    <property type="entry name" value="Cell_wall_metabolism_enzyme"/>
</dbReference>
<evidence type="ECO:0000313" key="4">
    <source>
        <dbReference type="Proteomes" id="UP000291078"/>
    </source>
</evidence>
<feature type="transmembrane region" description="Helical" evidence="1">
    <location>
        <begin position="15"/>
        <end position="34"/>
    </location>
</feature>
<dbReference type="Pfam" id="PF01551">
    <property type="entry name" value="Peptidase_M23"/>
    <property type="match status" value="1"/>
</dbReference>
<evidence type="ECO:0000313" key="3">
    <source>
        <dbReference type="EMBL" id="RZT36898.1"/>
    </source>
</evidence>
<protein>
    <submittedName>
        <fullName evidence="3">Peptidase M23-like protein</fullName>
    </submittedName>
</protein>
<dbReference type="InterPro" id="IPR016047">
    <property type="entry name" value="M23ase_b-sheet_dom"/>
</dbReference>
<dbReference type="AlphaFoldDB" id="A0A4Q7RVQ4"/>
<dbReference type="OrthoDB" id="9800107at2"/>
<keyword evidence="1" id="KW-0472">Membrane</keyword>
<dbReference type="RefSeq" id="WP_130392507.1">
    <property type="nucleotide sequence ID" value="NZ_SGXM01000004.1"/>
</dbReference>
<dbReference type="SUPFAM" id="SSF51261">
    <property type="entry name" value="Duplicated hybrid motif"/>
    <property type="match status" value="1"/>
</dbReference>
<dbReference type="Gene3D" id="2.70.70.10">
    <property type="entry name" value="Glucose Permease (Domain IIA)"/>
    <property type="match status" value="1"/>
</dbReference>
<sequence>MTYPPATDPVRPSPLRWLLPAVVVVTAWLAWPWVQPLVERAIYAGRLAAMPVPEVLPVPVQGVAKRALRDTWGVARGGGRRHEGIDIFATRGRPVLSATEGIVTRTGTNRLGGNVVWVMGPGRQMHYYAHLDRHGDVKPGDRVAPGAVLGYVGDTGNARGTPPHLHYGVYTGSGAINPFPLLTADR</sequence>
<evidence type="ECO:0000256" key="1">
    <source>
        <dbReference type="SAM" id="Phobius"/>
    </source>
</evidence>
<dbReference type="EMBL" id="SGXM01000004">
    <property type="protein sequence ID" value="RZT36898.1"/>
    <property type="molecule type" value="Genomic_DNA"/>
</dbReference>
<gene>
    <name evidence="3" type="ORF">EV147_3562</name>
</gene>
<keyword evidence="4" id="KW-1185">Reference proteome</keyword>
<proteinExistence type="predicted"/>
<dbReference type="GO" id="GO:0004222">
    <property type="term" value="F:metalloendopeptidase activity"/>
    <property type="evidence" value="ECO:0007669"/>
    <property type="project" value="TreeGrafter"/>
</dbReference>
<reference evidence="3 4" key="1">
    <citation type="journal article" date="2015" name="Stand. Genomic Sci.">
        <title>Genomic Encyclopedia of Bacterial and Archaeal Type Strains, Phase III: the genomes of soil and plant-associated and newly described type strains.</title>
        <authorList>
            <person name="Whitman W.B."/>
            <person name="Woyke T."/>
            <person name="Klenk H.P."/>
            <person name="Zhou Y."/>
            <person name="Lilburn T.G."/>
            <person name="Beck B.J."/>
            <person name="De Vos P."/>
            <person name="Vandamme P."/>
            <person name="Eisen J.A."/>
            <person name="Garrity G."/>
            <person name="Hugenholtz P."/>
            <person name="Kyrpides N.C."/>
        </authorList>
    </citation>
    <scope>NUCLEOTIDE SEQUENCE [LARGE SCALE GENOMIC DNA]</scope>
    <source>
        <strain evidence="3 4">ASC-9842</strain>
    </source>
</reference>
<dbReference type="PANTHER" id="PTHR21666">
    <property type="entry name" value="PEPTIDASE-RELATED"/>
    <property type="match status" value="1"/>
</dbReference>
<dbReference type="InterPro" id="IPR011055">
    <property type="entry name" value="Dup_hybrid_motif"/>
</dbReference>
<dbReference type="PANTHER" id="PTHR21666:SF268">
    <property type="entry name" value="PEPTIDASE M23 DOMAIN-CONTAINING PROTEIN"/>
    <property type="match status" value="1"/>
</dbReference>